<feature type="compositionally biased region" description="Low complexity" evidence="13">
    <location>
        <begin position="1281"/>
        <end position="1290"/>
    </location>
</feature>
<dbReference type="OrthoDB" id="1470350at2759"/>
<protein>
    <recommendedName>
        <fullName evidence="16">Cytochrome P450</fullName>
    </recommendedName>
</protein>
<dbReference type="Proteomes" id="UP000284842">
    <property type="component" value="Unassembled WGS sequence"/>
</dbReference>
<feature type="compositionally biased region" description="Polar residues" evidence="13">
    <location>
        <begin position="1242"/>
        <end position="1255"/>
    </location>
</feature>
<gene>
    <name evidence="14" type="ORF">CVT24_004439</name>
</gene>
<dbReference type="PRINTS" id="PR00463">
    <property type="entry name" value="EP450I"/>
</dbReference>
<evidence type="ECO:0000256" key="10">
    <source>
        <dbReference type="ARBA" id="ARBA00023004"/>
    </source>
</evidence>
<feature type="compositionally biased region" description="Polar residues" evidence="13">
    <location>
        <begin position="1352"/>
        <end position="1362"/>
    </location>
</feature>
<evidence type="ECO:0000256" key="6">
    <source>
        <dbReference type="ARBA" id="ARBA00022692"/>
    </source>
</evidence>
<dbReference type="PRINTS" id="PR00385">
    <property type="entry name" value="P450"/>
</dbReference>
<name>A0A409YBI8_9AGAR</name>
<dbReference type="InterPro" id="IPR036396">
    <property type="entry name" value="Cyt_P450_sf"/>
</dbReference>
<dbReference type="Pfam" id="PF00067">
    <property type="entry name" value="p450"/>
    <property type="match status" value="2"/>
</dbReference>
<keyword evidence="7" id="KW-0479">Metal-binding</keyword>
<keyword evidence="15" id="KW-1185">Reference proteome</keyword>
<dbReference type="GO" id="GO:0005506">
    <property type="term" value="F:iron ion binding"/>
    <property type="evidence" value="ECO:0007669"/>
    <property type="project" value="InterPro"/>
</dbReference>
<dbReference type="CDD" id="cd11069">
    <property type="entry name" value="CYP_FUM15-like"/>
    <property type="match status" value="2"/>
</dbReference>
<feature type="region of interest" description="Disordered" evidence="13">
    <location>
        <begin position="1275"/>
        <end position="1430"/>
    </location>
</feature>
<evidence type="ECO:0000256" key="11">
    <source>
        <dbReference type="ARBA" id="ARBA00023033"/>
    </source>
</evidence>
<dbReference type="PANTHER" id="PTHR24305">
    <property type="entry name" value="CYTOCHROME P450"/>
    <property type="match status" value="1"/>
</dbReference>
<keyword evidence="9" id="KW-0560">Oxidoreductase</keyword>
<feature type="non-terminal residue" evidence="14">
    <location>
        <position position="1"/>
    </location>
</feature>
<evidence type="ECO:0000313" key="15">
    <source>
        <dbReference type="Proteomes" id="UP000284842"/>
    </source>
</evidence>
<dbReference type="InterPro" id="IPR002401">
    <property type="entry name" value="Cyt_P450_E_grp-I"/>
</dbReference>
<reference evidence="14 15" key="1">
    <citation type="journal article" date="2018" name="Evol. Lett.">
        <title>Horizontal gene cluster transfer increased hallucinogenic mushroom diversity.</title>
        <authorList>
            <person name="Reynolds H.T."/>
            <person name="Vijayakumar V."/>
            <person name="Gluck-Thaler E."/>
            <person name="Korotkin H.B."/>
            <person name="Matheny P.B."/>
            <person name="Slot J.C."/>
        </authorList>
    </citation>
    <scope>NUCLEOTIDE SEQUENCE [LARGE SCALE GENOMIC DNA]</scope>
    <source>
        <strain evidence="14 15">2629</strain>
    </source>
</reference>
<dbReference type="GO" id="GO:0004497">
    <property type="term" value="F:monooxygenase activity"/>
    <property type="evidence" value="ECO:0007669"/>
    <property type="project" value="UniProtKB-KW"/>
</dbReference>
<dbReference type="GO" id="GO:0016020">
    <property type="term" value="C:membrane"/>
    <property type="evidence" value="ECO:0007669"/>
    <property type="project" value="UniProtKB-SubCell"/>
</dbReference>
<keyword evidence="12" id="KW-0472">Membrane</keyword>
<evidence type="ECO:0000256" key="2">
    <source>
        <dbReference type="ARBA" id="ARBA00004370"/>
    </source>
</evidence>
<keyword evidence="8" id="KW-1133">Transmembrane helix</keyword>
<feature type="compositionally biased region" description="Basic and acidic residues" evidence="13">
    <location>
        <begin position="1420"/>
        <end position="1430"/>
    </location>
</feature>
<feature type="region of interest" description="Disordered" evidence="13">
    <location>
        <begin position="1178"/>
        <end position="1257"/>
    </location>
</feature>
<comment type="caution">
    <text evidence="14">The sequence shown here is derived from an EMBL/GenBank/DDBJ whole genome shotgun (WGS) entry which is preliminary data.</text>
</comment>
<comment type="subcellular location">
    <subcellularLocation>
        <location evidence="2">Membrane</location>
    </subcellularLocation>
</comment>
<feature type="compositionally biased region" description="Polar residues" evidence="13">
    <location>
        <begin position="1196"/>
        <end position="1210"/>
    </location>
</feature>
<sequence length="1430" mass="160004">SAALESIYPPLTVSNSPYFALPFDSDHYLNPIVAMHVVIQCALLYVASSVMWRICKRLVIKTDLDYLPGPPAESFFKGVLGRIFDVKGWDYHRMIWNTYGSVTKLKGPLGVSCTTGVILGIFDNKVIGEFNLYLRSKSDASHIGEVSKNNDNDNRSEMNQSTLRLFFGNGLLGTLGEHHKKQRKLLNPVFSISHMREMIPMFYGITHKLETSLDNQIKDGPKEVDMLFWMGRTALELIGQSGFGHSFDDLSEDYNEHCYSSALKRLVPASFPLIFLRTYFLKPAVKIGSASFRHWIISYLPIPRLRILRDIVDVLHETSLQIYEDKKRRLIAGDEAVREQVGKGKDILSILMKQNMEADDEDRLDEDEIYAQISTFTFAGMDTTSNALSRTLWLMAKNPSVQSQLRDELREVQRKSGGDIPYDELVSLPLLDAVCRETLRLYTPVSFLTRQPVQDIHLPLSKPVQLTNGQTVSEILVPKGTKCIVSMMGSNRNVEIWGDDAEEWKPERWLTQMKDEVVDAKIPGIYSHLMTFGAGGRACIGFKFSQLEMKVVLATLVSRFEFSPGGEEIEWQMTGVVIPVLAHGDKTKPCMPHSLRWNFTRDLGLMETPAKAVGKDRPGLHTWATFRVASKRYVYVLPRKSFFDDGILFQVFFLVFSTLMDGITTAKCGRLENLLYTYDPKAMHHMLVKDQNVFQQSESLILQLNLCFGEGLLGTLGDHHKKQRKMLNPVFSTAHMREMIPIFYTISHQLEKSLLNQLSDGPKEIDMLFWIGRTALELIGQSGFGHSFDDLTEDYKEGYFSSALKGLVPASFRVAMLRTYFLKPALKIGTPAFRRAMISYLPIPALRELRDIVDILHGTSLEIYRYKKEAFERGDEAVAQQIGMGKDILSILMRANMEASDEDKLDEAEIHDQISTFTIAGMDTTSNALSRCIWLLAQHPDIQAKLRKEIKQAKASAGGDIGFDELVSLPYLDAVCRETLRLHSPVAQMVRMPNADIMLPLSRPVRLVDGRMIDEVFVKKGTKCIISVDGSNKNPELWGDDAHEWKPERWLGDLKAELISAKLPGIYSHLMTFGAGGRACIGFKFSQLEMKAVLATLVTSMEFGVSREIAWQMSTVAVPVVADGDRSVPQMPVWVKKVDLTGFDYFGLTLNYTWNEPDTSAAPLPEILPATYFPDRDAYPQPGLHPRGRHDDVTDPSYTGLHTNYGSTSAMPHVSLQGVSGGVQINTGDYRSGAPPRRSSQRSKTMNRVSSTDYSNLGDLGYLALDDASLYGGTGLTGGQSKSKSSSSSKSRPRPTEDDFIPSPLKHANTFSGSSAMDDRPPRHSKKKSSGSSDRSRPAQDSDFGPPPRAQTFHQSSYSTPDKSSKRYPRPGGQPSVFTNPLPIYEESEVGTQDSGSPVDSIFDKFPVLPKAPKPPPAIDHPDVARWRNP</sequence>
<evidence type="ECO:0000256" key="5">
    <source>
        <dbReference type="ARBA" id="ARBA00022617"/>
    </source>
</evidence>
<dbReference type="SUPFAM" id="SSF48264">
    <property type="entry name" value="Cytochrome P450"/>
    <property type="match status" value="2"/>
</dbReference>
<dbReference type="InParanoid" id="A0A409YBI8"/>
<dbReference type="InterPro" id="IPR017972">
    <property type="entry name" value="Cyt_P450_CS"/>
</dbReference>
<keyword evidence="5" id="KW-0349">Heme</keyword>
<evidence type="ECO:0000256" key="3">
    <source>
        <dbReference type="ARBA" id="ARBA00004721"/>
    </source>
</evidence>
<dbReference type="STRING" id="181874.A0A409YBI8"/>
<dbReference type="EMBL" id="NHTK01001313">
    <property type="protein sequence ID" value="PPR00377.1"/>
    <property type="molecule type" value="Genomic_DNA"/>
</dbReference>
<comment type="similarity">
    <text evidence="4">Belongs to the cytochrome P450 family.</text>
</comment>
<evidence type="ECO:0008006" key="16">
    <source>
        <dbReference type="Google" id="ProtNLM"/>
    </source>
</evidence>
<keyword evidence="10" id="KW-0408">Iron</keyword>
<dbReference type="InterPro" id="IPR050121">
    <property type="entry name" value="Cytochrome_P450_monoxygenase"/>
</dbReference>
<evidence type="ECO:0000256" key="4">
    <source>
        <dbReference type="ARBA" id="ARBA00010617"/>
    </source>
</evidence>
<dbReference type="PROSITE" id="PS00086">
    <property type="entry name" value="CYTOCHROME_P450"/>
    <property type="match status" value="2"/>
</dbReference>
<organism evidence="14 15">
    <name type="scientific">Panaeolus cyanescens</name>
    <dbReference type="NCBI Taxonomy" id="181874"/>
    <lineage>
        <taxon>Eukaryota</taxon>
        <taxon>Fungi</taxon>
        <taxon>Dikarya</taxon>
        <taxon>Basidiomycota</taxon>
        <taxon>Agaricomycotina</taxon>
        <taxon>Agaricomycetes</taxon>
        <taxon>Agaricomycetidae</taxon>
        <taxon>Agaricales</taxon>
        <taxon>Agaricineae</taxon>
        <taxon>Galeropsidaceae</taxon>
        <taxon>Panaeolus</taxon>
    </lineage>
</organism>
<comment type="pathway">
    <text evidence="3">Secondary metabolite biosynthesis; terpenoid biosynthesis.</text>
</comment>
<dbReference type="InterPro" id="IPR001128">
    <property type="entry name" value="Cyt_P450"/>
</dbReference>
<comment type="cofactor">
    <cofactor evidence="1">
        <name>heme</name>
        <dbReference type="ChEBI" id="CHEBI:30413"/>
    </cofactor>
</comment>
<accession>A0A409YBI8</accession>
<proteinExistence type="inferred from homology"/>
<evidence type="ECO:0000256" key="12">
    <source>
        <dbReference type="ARBA" id="ARBA00023136"/>
    </source>
</evidence>
<evidence type="ECO:0000256" key="13">
    <source>
        <dbReference type="SAM" id="MobiDB-lite"/>
    </source>
</evidence>
<dbReference type="GO" id="GO:0020037">
    <property type="term" value="F:heme binding"/>
    <property type="evidence" value="ECO:0007669"/>
    <property type="project" value="InterPro"/>
</dbReference>
<evidence type="ECO:0000256" key="1">
    <source>
        <dbReference type="ARBA" id="ARBA00001971"/>
    </source>
</evidence>
<keyword evidence="6" id="KW-0812">Transmembrane</keyword>
<dbReference type="PANTHER" id="PTHR24305:SF166">
    <property type="entry name" value="CYTOCHROME P450 12A4, MITOCHONDRIAL-RELATED"/>
    <property type="match status" value="1"/>
</dbReference>
<dbReference type="Gene3D" id="1.10.630.10">
    <property type="entry name" value="Cytochrome P450"/>
    <property type="match status" value="2"/>
</dbReference>
<evidence type="ECO:0000256" key="7">
    <source>
        <dbReference type="ARBA" id="ARBA00022723"/>
    </source>
</evidence>
<evidence type="ECO:0000256" key="8">
    <source>
        <dbReference type="ARBA" id="ARBA00022989"/>
    </source>
</evidence>
<evidence type="ECO:0000313" key="14">
    <source>
        <dbReference type="EMBL" id="PPR00377.1"/>
    </source>
</evidence>
<feature type="compositionally biased region" description="Pro residues" evidence="13">
    <location>
        <begin position="1410"/>
        <end position="1419"/>
    </location>
</feature>
<dbReference type="GO" id="GO:0016705">
    <property type="term" value="F:oxidoreductase activity, acting on paired donors, with incorporation or reduction of molecular oxygen"/>
    <property type="evidence" value="ECO:0007669"/>
    <property type="project" value="InterPro"/>
</dbReference>
<keyword evidence="11" id="KW-0503">Monooxygenase</keyword>
<evidence type="ECO:0000256" key="9">
    <source>
        <dbReference type="ARBA" id="ARBA00023002"/>
    </source>
</evidence>